<dbReference type="InterPro" id="IPR000719">
    <property type="entry name" value="Prot_kinase_dom"/>
</dbReference>
<comment type="catalytic activity">
    <reaction evidence="7">
        <text>L-threonyl-[protein] + ATP = O-phospho-L-threonyl-[protein] + ADP + H(+)</text>
        <dbReference type="Rhea" id="RHEA:46608"/>
        <dbReference type="Rhea" id="RHEA-COMP:11060"/>
        <dbReference type="Rhea" id="RHEA-COMP:11605"/>
        <dbReference type="ChEBI" id="CHEBI:15378"/>
        <dbReference type="ChEBI" id="CHEBI:30013"/>
        <dbReference type="ChEBI" id="CHEBI:30616"/>
        <dbReference type="ChEBI" id="CHEBI:61977"/>
        <dbReference type="ChEBI" id="CHEBI:456216"/>
        <dbReference type="EC" id="2.7.11.1"/>
    </reaction>
</comment>
<evidence type="ECO:0000256" key="2">
    <source>
        <dbReference type="ARBA" id="ARBA00022527"/>
    </source>
</evidence>
<dbReference type="Pfam" id="PF00069">
    <property type="entry name" value="Pkinase"/>
    <property type="match status" value="2"/>
</dbReference>
<dbReference type="GO" id="GO:0005524">
    <property type="term" value="F:ATP binding"/>
    <property type="evidence" value="ECO:0007669"/>
    <property type="project" value="UniProtKB-UniRule"/>
</dbReference>
<dbReference type="Proteomes" id="UP000825438">
    <property type="component" value="Chromosome IV"/>
</dbReference>
<dbReference type="PANTHER" id="PTHR45998:SF2">
    <property type="entry name" value="SERINE_THREONINE-PROTEIN KINASE 16"/>
    <property type="match status" value="1"/>
</dbReference>
<evidence type="ECO:0000256" key="1">
    <source>
        <dbReference type="ARBA" id="ARBA00012513"/>
    </source>
</evidence>
<evidence type="ECO:0000256" key="8">
    <source>
        <dbReference type="ARBA" id="ARBA00048679"/>
    </source>
</evidence>
<accession>A0A8F2W545</accession>
<dbReference type="InterPro" id="IPR052239">
    <property type="entry name" value="Ser/Thr-specific_kinases"/>
</dbReference>
<keyword evidence="4 9" id="KW-0547">Nucleotide-binding</keyword>
<dbReference type="EC" id="2.7.11.1" evidence="1"/>
<dbReference type="SMART" id="SM00220">
    <property type="entry name" value="S_TKc"/>
    <property type="match status" value="1"/>
</dbReference>
<sequence length="490" mass="55044">MDLLFSVLTKCLPCFPDLSSPSVTINGTKYRILRLLGEGGFSYVYLVSQKNNPNNLYALKKIRCPYGGNDATFTNAMREIRSYHRFAESRTPYIIHTIDESVVNENDGSRTFYILLPYFERSLQDVINFNVLNSVTMEEEEVLKIFIGVLRGVQAMHKYQRRGTSAGAETDDDEHDIMLPDNDDDSIAEATELSELCPFAHRDIKPANVMLSAEGLPVLVDLGSCSKARVNIENRQQALILTEFAQEHCTLPYRAPELLDVASNAEITESTDIWSLGCLLYSCCFGFSPFEKLEIEQGANLNLAISQGKYEIPNDLRGFSPELMEIIKSCLKLDHKERPNRGELMEGWNDCPDIMLQSNSSSASVGSRSKRRTPRAFSANSSQSSVSQEPVVVARVFTADELRQAKKDAEDYVDSGSFKPEEKTFVVDRLINVFDTLEEKHQQFVAKIVDGLLKKQTKPAQLKTEVLAYMMANSGVSSWAVGLRKFVEMQ</sequence>
<comment type="similarity">
    <text evidence="10">Belongs to the protein kinase superfamily.</text>
</comment>
<dbReference type="EMBL" id="CP076752">
    <property type="protein sequence ID" value="QWW24962.1"/>
    <property type="molecule type" value="Genomic_DNA"/>
</dbReference>
<feature type="binding site" evidence="9">
    <location>
        <position position="60"/>
    </location>
    <ligand>
        <name>ATP</name>
        <dbReference type="ChEBI" id="CHEBI:30616"/>
    </ligand>
</feature>
<keyword evidence="2 10" id="KW-0723">Serine/threonine-protein kinase</keyword>
<dbReference type="InterPro" id="IPR008271">
    <property type="entry name" value="Ser/Thr_kinase_AS"/>
</dbReference>
<feature type="domain" description="Protein kinase" evidence="12">
    <location>
        <begin position="30"/>
        <end position="356"/>
    </location>
</feature>
<keyword evidence="5" id="KW-0418">Kinase</keyword>
<gene>
    <name evidence="13" type="ORF">CA7LBN_003819</name>
</gene>
<comment type="catalytic activity">
    <reaction evidence="8">
        <text>L-seryl-[protein] + ATP = O-phospho-L-seryl-[protein] + ADP + H(+)</text>
        <dbReference type="Rhea" id="RHEA:17989"/>
        <dbReference type="Rhea" id="RHEA-COMP:9863"/>
        <dbReference type="Rhea" id="RHEA-COMP:11604"/>
        <dbReference type="ChEBI" id="CHEBI:15378"/>
        <dbReference type="ChEBI" id="CHEBI:29999"/>
        <dbReference type="ChEBI" id="CHEBI:30616"/>
        <dbReference type="ChEBI" id="CHEBI:83421"/>
        <dbReference type="ChEBI" id="CHEBI:456216"/>
        <dbReference type="EC" id="2.7.11.1"/>
    </reaction>
</comment>
<name>A0A8F2W545_CANAR</name>
<reference evidence="13" key="1">
    <citation type="submission" date="2021-06" db="EMBL/GenBank/DDBJ databases">
        <title>Candida auris outbreak in lebanese hospital.</title>
        <authorList>
            <person name="Finianos M."/>
        </authorList>
    </citation>
    <scope>NUCLEOTIDE SEQUENCE</scope>
    <source>
        <strain evidence="13">CA7LBN</strain>
    </source>
</reference>
<dbReference type="GO" id="GO:0005773">
    <property type="term" value="C:vacuole"/>
    <property type="evidence" value="ECO:0007669"/>
    <property type="project" value="GOC"/>
</dbReference>
<evidence type="ECO:0000256" key="10">
    <source>
        <dbReference type="RuleBase" id="RU000304"/>
    </source>
</evidence>
<feature type="region of interest" description="Disordered" evidence="11">
    <location>
        <begin position="359"/>
        <end position="383"/>
    </location>
</feature>
<dbReference type="PROSITE" id="PS50011">
    <property type="entry name" value="PROTEIN_KINASE_DOM"/>
    <property type="match status" value="1"/>
</dbReference>
<dbReference type="GO" id="GO:0032889">
    <property type="term" value="P:regulation of vacuole fusion, non-autophagic"/>
    <property type="evidence" value="ECO:0007669"/>
    <property type="project" value="TreeGrafter"/>
</dbReference>
<evidence type="ECO:0000256" key="3">
    <source>
        <dbReference type="ARBA" id="ARBA00022679"/>
    </source>
</evidence>
<evidence type="ECO:0000256" key="6">
    <source>
        <dbReference type="ARBA" id="ARBA00022840"/>
    </source>
</evidence>
<keyword evidence="6 9" id="KW-0067">ATP-binding</keyword>
<dbReference type="GO" id="GO:0030447">
    <property type="term" value="P:filamentous growth"/>
    <property type="evidence" value="ECO:0007669"/>
    <property type="project" value="UniProtKB-ARBA"/>
</dbReference>
<evidence type="ECO:0000259" key="12">
    <source>
        <dbReference type="PROSITE" id="PS50011"/>
    </source>
</evidence>
<keyword evidence="3" id="KW-0808">Transferase</keyword>
<dbReference type="PANTHER" id="PTHR45998">
    <property type="entry name" value="SERINE/THREONINE-PROTEIN KINASE 16"/>
    <property type="match status" value="1"/>
</dbReference>
<proteinExistence type="inferred from homology"/>
<dbReference type="AlphaFoldDB" id="A0A8F2W545"/>
<dbReference type="PROSITE" id="PS00107">
    <property type="entry name" value="PROTEIN_KINASE_ATP"/>
    <property type="match status" value="1"/>
</dbReference>
<dbReference type="GO" id="GO:0005794">
    <property type="term" value="C:Golgi apparatus"/>
    <property type="evidence" value="ECO:0007669"/>
    <property type="project" value="TreeGrafter"/>
</dbReference>
<dbReference type="PROSITE" id="PS00108">
    <property type="entry name" value="PROTEIN_KINASE_ST"/>
    <property type="match status" value="1"/>
</dbReference>
<evidence type="ECO:0000256" key="9">
    <source>
        <dbReference type="PROSITE-ProRule" id="PRU10141"/>
    </source>
</evidence>
<evidence type="ECO:0000256" key="4">
    <source>
        <dbReference type="ARBA" id="ARBA00022741"/>
    </source>
</evidence>
<dbReference type="GO" id="GO:0004674">
    <property type="term" value="F:protein serine/threonine kinase activity"/>
    <property type="evidence" value="ECO:0007669"/>
    <property type="project" value="UniProtKB-KW"/>
</dbReference>
<protein>
    <recommendedName>
        <fullName evidence="1">non-specific serine/threonine protein kinase</fullName>
        <ecNumber evidence="1">2.7.11.1</ecNumber>
    </recommendedName>
</protein>
<dbReference type="Gene3D" id="1.10.510.10">
    <property type="entry name" value="Transferase(Phosphotransferase) domain 1"/>
    <property type="match status" value="2"/>
</dbReference>
<evidence type="ECO:0000256" key="7">
    <source>
        <dbReference type="ARBA" id="ARBA00047899"/>
    </source>
</evidence>
<dbReference type="InterPro" id="IPR017441">
    <property type="entry name" value="Protein_kinase_ATP_BS"/>
</dbReference>
<evidence type="ECO:0000256" key="11">
    <source>
        <dbReference type="SAM" id="MobiDB-lite"/>
    </source>
</evidence>
<dbReference type="GO" id="GO:0006624">
    <property type="term" value="P:vacuolar protein processing"/>
    <property type="evidence" value="ECO:0007669"/>
    <property type="project" value="TreeGrafter"/>
</dbReference>
<organism evidence="13">
    <name type="scientific">Candidozyma auris</name>
    <name type="common">Yeast</name>
    <name type="synonym">Candida auris</name>
    <dbReference type="NCBI Taxonomy" id="498019"/>
    <lineage>
        <taxon>Eukaryota</taxon>
        <taxon>Fungi</taxon>
        <taxon>Dikarya</taxon>
        <taxon>Ascomycota</taxon>
        <taxon>Saccharomycotina</taxon>
        <taxon>Pichiomycetes</taxon>
        <taxon>Metschnikowiaceae</taxon>
        <taxon>Candidozyma</taxon>
    </lineage>
</organism>
<dbReference type="SUPFAM" id="SSF56112">
    <property type="entry name" value="Protein kinase-like (PK-like)"/>
    <property type="match status" value="1"/>
</dbReference>
<evidence type="ECO:0000256" key="5">
    <source>
        <dbReference type="ARBA" id="ARBA00022777"/>
    </source>
</evidence>
<evidence type="ECO:0000313" key="13">
    <source>
        <dbReference type="EMBL" id="QWW24962.1"/>
    </source>
</evidence>
<dbReference type="InterPro" id="IPR011009">
    <property type="entry name" value="Kinase-like_dom_sf"/>
</dbReference>